<protein>
    <submittedName>
        <fullName evidence="4">Transcriptional regulator, TetR family</fullName>
    </submittedName>
</protein>
<dbReference type="Pfam" id="PF00440">
    <property type="entry name" value="TetR_N"/>
    <property type="match status" value="1"/>
</dbReference>
<dbReference type="SUPFAM" id="SSF46689">
    <property type="entry name" value="Homeodomain-like"/>
    <property type="match status" value="1"/>
</dbReference>
<gene>
    <name evidence="4" type="ORF">SAMN04488700_1438</name>
</gene>
<dbReference type="OrthoDB" id="9812484at2"/>
<organism evidence="4 5">
    <name type="scientific">Carnobacterium iners</name>
    <dbReference type="NCBI Taxonomy" id="1073423"/>
    <lineage>
        <taxon>Bacteria</taxon>
        <taxon>Bacillati</taxon>
        <taxon>Bacillota</taxon>
        <taxon>Bacilli</taxon>
        <taxon>Lactobacillales</taxon>
        <taxon>Carnobacteriaceae</taxon>
        <taxon>Carnobacterium</taxon>
    </lineage>
</organism>
<dbReference type="InterPro" id="IPR009057">
    <property type="entry name" value="Homeodomain-like_sf"/>
</dbReference>
<keyword evidence="1 2" id="KW-0238">DNA-binding</keyword>
<dbReference type="RefSeq" id="WP_085559594.1">
    <property type="nucleotide sequence ID" value="NZ_FOAH01000004.1"/>
</dbReference>
<dbReference type="GO" id="GO:0003677">
    <property type="term" value="F:DNA binding"/>
    <property type="evidence" value="ECO:0007669"/>
    <property type="project" value="UniProtKB-UniRule"/>
</dbReference>
<dbReference type="InterPro" id="IPR001647">
    <property type="entry name" value="HTH_TetR"/>
</dbReference>
<dbReference type="PANTHER" id="PTHR43479">
    <property type="entry name" value="ACREF/ENVCD OPERON REPRESSOR-RELATED"/>
    <property type="match status" value="1"/>
</dbReference>
<feature type="domain" description="HTH tetR-type" evidence="3">
    <location>
        <begin position="11"/>
        <end position="71"/>
    </location>
</feature>
<dbReference type="PANTHER" id="PTHR43479:SF11">
    <property type="entry name" value="ACREF_ENVCD OPERON REPRESSOR-RELATED"/>
    <property type="match status" value="1"/>
</dbReference>
<feature type="DNA-binding region" description="H-T-H motif" evidence="2">
    <location>
        <begin position="34"/>
        <end position="53"/>
    </location>
</feature>
<sequence>MPTKTFFNLSKEKQGRLITAASKEFSRVSLNEASINNIIKTAEISRGSFYQYFEDKEDLYYYYLGLLKRDTHAMLIESFKKADGDLFEGFKLFFPQVLTLIMHKERIAFFKHLFLHMDYRTGTEVAPDTVRQCESNKKSKDTLKKYVNVENLDLVDIADFPILIKFMMSTLFGTIGEGFNKKSSEEEIISRFNKKMKWIEYGVRKDPSNQEEMKL</sequence>
<accession>A0A1X7N7V3</accession>
<evidence type="ECO:0000256" key="1">
    <source>
        <dbReference type="ARBA" id="ARBA00023125"/>
    </source>
</evidence>
<evidence type="ECO:0000256" key="2">
    <source>
        <dbReference type="PROSITE-ProRule" id="PRU00335"/>
    </source>
</evidence>
<evidence type="ECO:0000313" key="5">
    <source>
        <dbReference type="Proteomes" id="UP000193435"/>
    </source>
</evidence>
<dbReference type="Gene3D" id="1.10.357.10">
    <property type="entry name" value="Tetracycline Repressor, domain 2"/>
    <property type="match status" value="1"/>
</dbReference>
<dbReference type="InterPro" id="IPR050624">
    <property type="entry name" value="HTH-type_Tx_Regulator"/>
</dbReference>
<dbReference type="EMBL" id="FXBJ01000002">
    <property type="protein sequence ID" value="SMH32644.1"/>
    <property type="molecule type" value="Genomic_DNA"/>
</dbReference>
<reference evidence="4 5" key="1">
    <citation type="submission" date="2017-04" db="EMBL/GenBank/DDBJ databases">
        <authorList>
            <person name="Afonso C.L."/>
            <person name="Miller P.J."/>
            <person name="Scott M.A."/>
            <person name="Spackman E."/>
            <person name="Goraichik I."/>
            <person name="Dimitrov K.M."/>
            <person name="Suarez D.L."/>
            <person name="Swayne D.E."/>
        </authorList>
    </citation>
    <scope>NUCLEOTIDE SEQUENCE [LARGE SCALE GENOMIC DNA]</scope>
    <source>
        <strain evidence="4 5">LMG26642</strain>
    </source>
</reference>
<dbReference type="STRING" id="1073423.SAMN04488700_1438"/>
<dbReference type="Pfam" id="PF17924">
    <property type="entry name" value="TetR_C_19"/>
    <property type="match status" value="1"/>
</dbReference>
<evidence type="ECO:0000313" key="4">
    <source>
        <dbReference type="EMBL" id="SMH32644.1"/>
    </source>
</evidence>
<proteinExistence type="predicted"/>
<dbReference type="AlphaFoldDB" id="A0A1X7N7V3"/>
<dbReference type="InterPro" id="IPR023772">
    <property type="entry name" value="DNA-bd_HTH_TetR-type_CS"/>
</dbReference>
<dbReference type="Proteomes" id="UP000193435">
    <property type="component" value="Unassembled WGS sequence"/>
</dbReference>
<evidence type="ECO:0000259" key="3">
    <source>
        <dbReference type="PROSITE" id="PS50977"/>
    </source>
</evidence>
<dbReference type="PROSITE" id="PS50977">
    <property type="entry name" value="HTH_TETR_2"/>
    <property type="match status" value="1"/>
</dbReference>
<name>A0A1X7N7V3_9LACT</name>
<dbReference type="PROSITE" id="PS01081">
    <property type="entry name" value="HTH_TETR_1"/>
    <property type="match status" value="1"/>
</dbReference>
<keyword evidence="5" id="KW-1185">Reference proteome</keyword>